<name>A0A074KU11_9BACT</name>
<gene>
    <name evidence="1" type="ORF">EL17_21405</name>
</gene>
<proteinExistence type="predicted"/>
<evidence type="ECO:0000313" key="1">
    <source>
        <dbReference type="EMBL" id="KEO71745.1"/>
    </source>
</evidence>
<dbReference type="STRING" id="1048983.EL17_21405"/>
<dbReference type="Proteomes" id="UP000027821">
    <property type="component" value="Unassembled WGS sequence"/>
</dbReference>
<evidence type="ECO:0000313" key="2">
    <source>
        <dbReference type="Proteomes" id="UP000027821"/>
    </source>
</evidence>
<organism evidence="1 2">
    <name type="scientific">Anditalea andensis</name>
    <dbReference type="NCBI Taxonomy" id="1048983"/>
    <lineage>
        <taxon>Bacteria</taxon>
        <taxon>Pseudomonadati</taxon>
        <taxon>Bacteroidota</taxon>
        <taxon>Cytophagia</taxon>
        <taxon>Cytophagales</taxon>
        <taxon>Cytophagaceae</taxon>
        <taxon>Anditalea</taxon>
    </lineage>
</organism>
<dbReference type="AlphaFoldDB" id="A0A074KU11"/>
<dbReference type="EMBL" id="JMIH01000039">
    <property type="protein sequence ID" value="KEO71745.1"/>
    <property type="molecule type" value="Genomic_DNA"/>
</dbReference>
<reference evidence="1 2" key="1">
    <citation type="submission" date="2014-04" db="EMBL/GenBank/DDBJ databases">
        <title>Characterization and application of a salt tolerant electro-active bacterium.</title>
        <authorList>
            <person name="Yang L."/>
            <person name="Wei S."/>
            <person name="Tay Q.X.M."/>
        </authorList>
    </citation>
    <scope>NUCLEOTIDE SEQUENCE [LARGE SCALE GENOMIC DNA]</scope>
    <source>
        <strain evidence="1 2">LY1</strain>
    </source>
</reference>
<keyword evidence="2" id="KW-1185">Reference proteome</keyword>
<comment type="caution">
    <text evidence="1">The sequence shown here is derived from an EMBL/GenBank/DDBJ whole genome shotgun (WGS) entry which is preliminary data.</text>
</comment>
<protein>
    <submittedName>
        <fullName evidence="1">Uncharacterized protein</fullName>
    </submittedName>
</protein>
<sequence length="66" mass="8208">MVFGDDKEFKVSQRQFYKLLNMNLKDFQRTKSLAGYKHLLAKYYFLWSQKKMIRIKFDQTILHNWQ</sequence>
<accession>A0A074KU11</accession>